<feature type="domain" description="Major facilitator superfamily (MFS) profile" evidence="7">
    <location>
        <begin position="44"/>
        <end position="421"/>
    </location>
</feature>
<sequence>MVAHLPNSIRFFNRVRHFPFIPEYCSACNSCIEHHLREKIMPLALWALVIGAFGIGTTEFVIAGLIPAIAADFGVSIPMAAHLATSYALGVFVGAPVLIILGGRTARKTMLASLAGLFVLGNLVTAVAWSLEVAIIGRVITSLTHGAFFGIGSVLAAEMVPREKRVSAIAFMFSGLTVANLVGVPVGTWISQQFSWQVTFYAIAAIGLVTVAGVLTLIPASPKPEAKPIAHEFAAFGNAKVLLAMGITILGPAAFFTAITYIAPMMTEVAGFTDGAVTWLLMVFGFGLFVGNWLGGRYADRALMPLLYGTLLAQAVVLFIFHFVASSQLASVLCIFLMAAFGFATVSPIQKLVMDKAKAAGAPTLAAAVNIGLFNLGNALGAWLGGAVIDSGWGFTAPNWAGGLLSLGGLGLALLSGWLDRRPASGKAACATAGN</sequence>
<evidence type="ECO:0000256" key="1">
    <source>
        <dbReference type="ARBA" id="ARBA00004651"/>
    </source>
</evidence>
<name>A0A484RHE8_9ZZZZ</name>
<evidence type="ECO:0000256" key="3">
    <source>
        <dbReference type="ARBA" id="ARBA00022692"/>
    </source>
</evidence>
<protein>
    <submittedName>
        <fullName evidence="8">Putative transmembrane efflux protein</fullName>
    </submittedName>
</protein>
<organism evidence="8">
    <name type="scientific">plant metagenome</name>
    <dbReference type="NCBI Taxonomy" id="1297885"/>
    <lineage>
        <taxon>unclassified sequences</taxon>
        <taxon>metagenomes</taxon>
        <taxon>organismal metagenomes</taxon>
    </lineage>
</organism>
<feature type="transmembrane region" description="Helical" evidence="6">
    <location>
        <begin position="400"/>
        <end position="419"/>
    </location>
</feature>
<dbReference type="InterPro" id="IPR050189">
    <property type="entry name" value="MFS_Efflux_Transporters"/>
</dbReference>
<dbReference type="PANTHER" id="PTHR43124:SF3">
    <property type="entry name" value="CHLORAMPHENICOL EFFLUX PUMP RV0191"/>
    <property type="match status" value="1"/>
</dbReference>
<keyword evidence="5 6" id="KW-0472">Membrane</keyword>
<dbReference type="EMBL" id="CAADIE010000035">
    <property type="protein sequence ID" value="VFR49718.1"/>
    <property type="molecule type" value="Genomic_DNA"/>
</dbReference>
<dbReference type="Pfam" id="PF07690">
    <property type="entry name" value="MFS_1"/>
    <property type="match status" value="1"/>
</dbReference>
<evidence type="ECO:0000256" key="2">
    <source>
        <dbReference type="ARBA" id="ARBA00022475"/>
    </source>
</evidence>
<evidence type="ECO:0000256" key="5">
    <source>
        <dbReference type="ARBA" id="ARBA00023136"/>
    </source>
</evidence>
<gene>
    <name evidence="8" type="ORF">BER1_2580</name>
</gene>
<dbReference type="InterPro" id="IPR020846">
    <property type="entry name" value="MFS_dom"/>
</dbReference>
<feature type="transmembrane region" description="Helical" evidence="6">
    <location>
        <begin position="135"/>
        <end position="157"/>
    </location>
</feature>
<dbReference type="PROSITE" id="PS50850">
    <property type="entry name" value="MFS"/>
    <property type="match status" value="1"/>
</dbReference>
<dbReference type="GO" id="GO:0005886">
    <property type="term" value="C:plasma membrane"/>
    <property type="evidence" value="ECO:0007669"/>
    <property type="project" value="UniProtKB-SubCell"/>
</dbReference>
<feature type="transmembrane region" description="Helical" evidence="6">
    <location>
        <begin position="81"/>
        <end position="102"/>
    </location>
</feature>
<reference evidence="8" key="1">
    <citation type="submission" date="2019-03" db="EMBL/GenBank/DDBJ databases">
        <authorList>
            <person name="Danneels B."/>
        </authorList>
    </citation>
    <scope>NUCLEOTIDE SEQUENCE</scope>
</reference>
<dbReference type="InterPro" id="IPR011701">
    <property type="entry name" value="MFS"/>
</dbReference>
<dbReference type="InterPro" id="IPR036259">
    <property type="entry name" value="MFS_trans_sf"/>
</dbReference>
<evidence type="ECO:0000313" key="8">
    <source>
        <dbReference type="EMBL" id="VFR49718.1"/>
    </source>
</evidence>
<feature type="transmembrane region" description="Helical" evidence="6">
    <location>
        <begin position="330"/>
        <end position="353"/>
    </location>
</feature>
<accession>A0A484RHE8</accession>
<feature type="transmembrane region" description="Helical" evidence="6">
    <location>
        <begin position="365"/>
        <end position="388"/>
    </location>
</feature>
<dbReference type="PANTHER" id="PTHR43124">
    <property type="entry name" value="PURINE EFFLUX PUMP PBUE"/>
    <property type="match status" value="1"/>
</dbReference>
<dbReference type="CDD" id="cd17324">
    <property type="entry name" value="MFS_NepI_like"/>
    <property type="match status" value="1"/>
</dbReference>
<feature type="transmembrane region" description="Helical" evidence="6">
    <location>
        <begin position="241"/>
        <end position="264"/>
    </location>
</feature>
<evidence type="ECO:0000256" key="4">
    <source>
        <dbReference type="ARBA" id="ARBA00022989"/>
    </source>
</evidence>
<keyword evidence="3 6" id="KW-0812">Transmembrane</keyword>
<feature type="transmembrane region" description="Helical" evidence="6">
    <location>
        <begin position="109"/>
        <end position="129"/>
    </location>
</feature>
<evidence type="ECO:0000259" key="7">
    <source>
        <dbReference type="PROSITE" id="PS50850"/>
    </source>
</evidence>
<keyword evidence="2" id="KW-1003">Cell membrane</keyword>
<feature type="transmembrane region" description="Helical" evidence="6">
    <location>
        <begin position="198"/>
        <end position="220"/>
    </location>
</feature>
<dbReference type="AlphaFoldDB" id="A0A484RHE8"/>
<keyword evidence="4 6" id="KW-1133">Transmembrane helix</keyword>
<feature type="transmembrane region" description="Helical" evidence="6">
    <location>
        <begin position="306"/>
        <end position="324"/>
    </location>
</feature>
<comment type="subcellular location">
    <subcellularLocation>
        <location evidence="1">Cell membrane</location>
        <topology evidence="1">Multi-pass membrane protein</topology>
    </subcellularLocation>
</comment>
<proteinExistence type="predicted"/>
<dbReference type="Gene3D" id="1.20.1250.20">
    <property type="entry name" value="MFS general substrate transporter like domains"/>
    <property type="match status" value="1"/>
</dbReference>
<feature type="transmembrane region" description="Helical" evidence="6">
    <location>
        <begin position="276"/>
        <end position="294"/>
    </location>
</feature>
<feature type="transmembrane region" description="Helical" evidence="6">
    <location>
        <begin position="169"/>
        <end position="192"/>
    </location>
</feature>
<evidence type="ECO:0000256" key="6">
    <source>
        <dbReference type="SAM" id="Phobius"/>
    </source>
</evidence>
<dbReference type="GO" id="GO:0022857">
    <property type="term" value="F:transmembrane transporter activity"/>
    <property type="evidence" value="ECO:0007669"/>
    <property type="project" value="InterPro"/>
</dbReference>
<dbReference type="SUPFAM" id="SSF103473">
    <property type="entry name" value="MFS general substrate transporter"/>
    <property type="match status" value="1"/>
</dbReference>
<feature type="transmembrane region" description="Helical" evidence="6">
    <location>
        <begin position="43"/>
        <end position="69"/>
    </location>
</feature>